<dbReference type="InterPro" id="IPR028978">
    <property type="entry name" value="Chorismate_lyase_/UTRA_dom_sf"/>
</dbReference>
<dbReference type="PANTHER" id="PTHR44846">
    <property type="entry name" value="MANNOSYL-D-GLYCERATE TRANSPORT/METABOLISM SYSTEM REPRESSOR MNGR-RELATED"/>
    <property type="match status" value="1"/>
</dbReference>
<evidence type="ECO:0000256" key="2">
    <source>
        <dbReference type="ARBA" id="ARBA00023125"/>
    </source>
</evidence>
<evidence type="ECO:0000256" key="3">
    <source>
        <dbReference type="ARBA" id="ARBA00023163"/>
    </source>
</evidence>
<dbReference type="OrthoDB" id="457376at2"/>
<dbReference type="InterPro" id="IPR050679">
    <property type="entry name" value="Bact_HTH_transcr_reg"/>
</dbReference>
<reference evidence="5 6" key="1">
    <citation type="submission" date="2016-02" db="EMBL/GenBank/DDBJ databases">
        <authorList>
            <person name="Wen L."/>
            <person name="He K."/>
            <person name="Yang H."/>
        </authorList>
    </citation>
    <scope>NUCLEOTIDE SEQUENCE [LARGE SCALE GENOMIC DNA]</scope>
    <source>
        <strain evidence="5 6">DSM 22607</strain>
    </source>
</reference>
<evidence type="ECO:0000313" key="6">
    <source>
        <dbReference type="Proteomes" id="UP000070366"/>
    </source>
</evidence>
<dbReference type="SUPFAM" id="SSF46785">
    <property type="entry name" value="Winged helix' DNA-binding domain"/>
    <property type="match status" value="1"/>
</dbReference>
<feature type="domain" description="HTH gntR-type" evidence="4">
    <location>
        <begin position="16"/>
        <end position="84"/>
    </location>
</feature>
<dbReference type="Gene3D" id="3.40.1410.10">
    <property type="entry name" value="Chorismate lyase-like"/>
    <property type="match status" value="1"/>
</dbReference>
<dbReference type="KEGG" id="cmiu:B1H56_04910"/>
<sequence>MNSVYYQLKLDRDIPVPLYYQLKQFMIENIENGKLKEGDAVPTEEELCGILNISRATIRQAFSELVTEGHLKRQKAKGTFIAKPKVEGRFFQVIESFNDEMKKKGLQPSSVVVDSGTMNDREVLEQLGLDGRSSCVYINRVRYANNDPMVYARTYLPAKPFKELLKVDLGKHSLYKTMEEKFGVVVHRVSRRLQVGLADEELSRLLAIPEGSPIYVVYTLSYTKNGMPVEYSIAKYRGDLNEFRIDLERG</sequence>
<keyword evidence="6" id="KW-1185">Reference proteome</keyword>
<dbReference type="RefSeq" id="WP_066518312.1">
    <property type="nucleotide sequence ID" value="NZ_CABMOF010000001.1"/>
</dbReference>
<dbReference type="SMART" id="SM00345">
    <property type="entry name" value="HTH_GNTR"/>
    <property type="match status" value="1"/>
</dbReference>
<name>A0A136Q2B1_9FIRM</name>
<dbReference type="GO" id="GO:0003700">
    <property type="term" value="F:DNA-binding transcription factor activity"/>
    <property type="evidence" value="ECO:0007669"/>
    <property type="project" value="InterPro"/>
</dbReference>
<organism evidence="5 6">
    <name type="scientific">Christensenella minuta</name>
    <dbReference type="NCBI Taxonomy" id="626937"/>
    <lineage>
        <taxon>Bacteria</taxon>
        <taxon>Bacillati</taxon>
        <taxon>Bacillota</taxon>
        <taxon>Clostridia</taxon>
        <taxon>Christensenellales</taxon>
        <taxon>Christensenellaceae</taxon>
        <taxon>Christensenella</taxon>
    </lineage>
</organism>
<dbReference type="InterPro" id="IPR011663">
    <property type="entry name" value="UTRA"/>
</dbReference>
<dbReference type="InterPro" id="IPR000524">
    <property type="entry name" value="Tscrpt_reg_HTH_GntR"/>
</dbReference>
<dbReference type="GO" id="GO:0003677">
    <property type="term" value="F:DNA binding"/>
    <property type="evidence" value="ECO:0007669"/>
    <property type="project" value="UniProtKB-KW"/>
</dbReference>
<dbReference type="InterPro" id="IPR036390">
    <property type="entry name" value="WH_DNA-bd_sf"/>
</dbReference>
<dbReference type="SUPFAM" id="SSF64288">
    <property type="entry name" value="Chorismate lyase-like"/>
    <property type="match status" value="1"/>
</dbReference>
<evidence type="ECO:0000313" key="5">
    <source>
        <dbReference type="EMBL" id="KXK64829.1"/>
    </source>
</evidence>
<dbReference type="PANTHER" id="PTHR44846:SF1">
    <property type="entry name" value="MANNOSYL-D-GLYCERATE TRANSPORT_METABOLISM SYSTEM REPRESSOR MNGR-RELATED"/>
    <property type="match status" value="1"/>
</dbReference>
<dbReference type="EMBL" id="LSZW01000063">
    <property type="protein sequence ID" value="KXK64829.1"/>
    <property type="molecule type" value="Genomic_DNA"/>
</dbReference>
<dbReference type="Pfam" id="PF07702">
    <property type="entry name" value="UTRA"/>
    <property type="match status" value="1"/>
</dbReference>
<evidence type="ECO:0000259" key="4">
    <source>
        <dbReference type="PROSITE" id="PS50949"/>
    </source>
</evidence>
<comment type="caution">
    <text evidence="5">The sequence shown here is derived from an EMBL/GenBank/DDBJ whole genome shotgun (WGS) entry which is preliminary data.</text>
</comment>
<dbReference type="STRING" id="626937.HMPREF3293_02070"/>
<keyword evidence="1" id="KW-0805">Transcription regulation</keyword>
<dbReference type="PRINTS" id="PR00035">
    <property type="entry name" value="HTHGNTR"/>
</dbReference>
<evidence type="ECO:0000256" key="1">
    <source>
        <dbReference type="ARBA" id="ARBA00023015"/>
    </source>
</evidence>
<dbReference type="GO" id="GO:0045892">
    <property type="term" value="P:negative regulation of DNA-templated transcription"/>
    <property type="evidence" value="ECO:0007669"/>
    <property type="project" value="TreeGrafter"/>
</dbReference>
<dbReference type="FunFam" id="1.10.10.10:FF:000079">
    <property type="entry name" value="GntR family transcriptional regulator"/>
    <property type="match status" value="1"/>
</dbReference>
<dbReference type="Gene3D" id="1.10.10.10">
    <property type="entry name" value="Winged helix-like DNA-binding domain superfamily/Winged helix DNA-binding domain"/>
    <property type="match status" value="1"/>
</dbReference>
<proteinExistence type="predicted"/>
<dbReference type="CDD" id="cd07377">
    <property type="entry name" value="WHTH_GntR"/>
    <property type="match status" value="1"/>
</dbReference>
<dbReference type="PROSITE" id="PS50949">
    <property type="entry name" value="HTH_GNTR"/>
    <property type="match status" value="1"/>
</dbReference>
<keyword evidence="3" id="KW-0804">Transcription</keyword>
<accession>A0A136Q2B1</accession>
<keyword evidence="2" id="KW-0238">DNA-binding</keyword>
<dbReference type="Pfam" id="PF00392">
    <property type="entry name" value="GntR"/>
    <property type="match status" value="1"/>
</dbReference>
<dbReference type="SMART" id="SM00866">
    <property type="entry name" value="UTRA"/>
    <property type="match status" value="1"/>
</dbReference>
<dbReference type="InterPro" id="IPR036388">
    <property type="entry name" value="WH-like_DNA-bd_sf"/>
</dbReference>
<dbReference type="AlphaFoldDB" id="A0A136Q2B1"/>
<protein>
    <submittedName>
        <fullName evidence="5">UbiC transcription regulator-associated domain protein</fullName>
    </submittedName>
</protein>
<gene>
    <name evidence="5" type="ORF">HMPREF3293_02070</name>
</gene>
<dbReference type="Proteomes" id="UP000070366">
    <property type="component" value="Unassembled WGS sequence"/>
</dbReference>